<gene>
    <name evidence="8" type="ORF">GMST_30520</name>
</gene>
<dbReference type="PANTHER" id="PTHR30071">
    <property type="entry name" value="HEME EXPORTER PROTEIN C"/>
    <property type="match status" value="1"/>
</dbReference>
<dbReference type="EMBL" id="BLXX01000010">
    <property type="protein sequence ID" value="GFO60727.1"/>
    <property type="molecule type" value="Genomic_DNA"/>
</dbReference>
<keyword evidence="3" id="KW-0201">Cytochrome c-type biogenesis</keyword>
<dbReference type="Pfam" id="PF01578">
    <property type="entry name" value="Cytochrom_C_asm"/>
    <property type="match status" value="1"/>
</dbReference>
<keyword evidence="2 6" id="KW-0812">Transmembrane</keyword>
<evidence type="ECO:0000256" key="3">
    <source>
        <dbReference type="ARBA" id="ARBA00022748"/>
    </source>
</evidence>
<evidence type="ECO:0000256" key="5">
    <source>
        <dbReference type="ARBA" id="ARBA00023136"/>
    </source>
</evidence>
<keyword evidence="4 6" id="KW-1133">Transmembrane helix</keyword>
<keyword evidence="5 6" id="KW-0472">Membrane</keyword>
<dbReference type="PANTHER" id="PTHR30071:SF1">
    <property type="entry name" value="CYTOCHROME B_B6 PROTEIN-RELATED"/>
    <property type="match status" value="1"/>
</dbReference>
<feature type="transmembrane region" description="Helical" evidence="6">
    <location>
        <begin position="220"/>
        <end position="239"/>
    </location>
</feature>
<feature type="domain" description="Cytochrome c assembly protein" evidence="7">
    <location>
        <begin position="65"/>
        <end position="268"/>
    </location>
</feature>
<evidence type="ECO:0000256" key="6">
    <source>
        <dbReference type="SAM" id="Phobius"/>
    </source>
</evidence>
<evidence type="ECO:0000313" key="9">
    <source>
        <dbReference type="Proteomes" id="UP000556026"/>
    </source>
</evidence>
<dbReference type="GO" id="GO:0005886">
    <property type="term" value="C:plasma membrane"/>
    <property type="evidence" value="ECO:0007669"/>
    <property type="project" value="TreeGrafter"/>
</dbReference>
<dbReference type="InterPro" id="IPR002541">
    <property type="entry name" value="Cyt_c_assembly"/>
</dbReference>
<sequence length="278" mass="31734">MAYWEMIFYWVALIVYSLSCGGFLYSFIFKNPKVMPRMFALLAVGALAHTVAIGARFQATGHLPWSGHYEYALMGGWFIICGTLWVGWRNKQLQGLAVATLPLVIIMMGYGYMQNPGLTPKAASLKTIWLYIHVYFAWLAFGAYSLAMAAGVLYLKKKKNSLQPVPNPSYDRFPSLEHLDELIFRYVVFGFITDTIMMAAGSLWAKDLWGGYWNWDPVETWSLISWLTYGITIHLRVTFGWKENRLAWLVICALSTVIICFFGVNLVVNTSLHMFQVR</sequence>
<feature type="transmembrane region" description="Helical" evidence="6">
    <location>
        <begin position="246"/>
        <end position="268"/>
    </location>
</feature>
<evidence type="ECO:0000256" key="2">
    <source>
        <dbReference type="ARBA" id="ARBA00022692"/>
    </source>
</evidence>
<comment type="caution">
    <text evidence="8">The sequence shown here is derived from an EMBL/GenBank/DDBJ whole genome shotgun (WGS) entry which is preliminary data.</text>
</comment>
<evidence type="ECO:0000313" key="8">
    <source>
        <dbReference type="EMBL" id="GFO60727.1"/>
    </source>
</evidence>
<dbReference type="GO" id="GO:0017004">
    <property type="term" value="P:cytochrome complex assembly"/>
    <property type="evidence" value="ECO:0007669"/>
    <property type="project" value="UniProtKB-KW"/>
</dbReference>
<dbReference type="RefSeq" id="WP_183355542.1">
    <property type="nucleotide sequence ID" value="NZ_BLXX01000010.1"/>
</dbReference>
<feature type="transmembrane region" description="Helical" evidence="6">
    <location>
        <begin position="182"/>
        <end position="205"/>
    </location>
</feature>
<dbReference type="InterPro" id="IPR045062">
    <property type="entry name" value="Cyt_c_biogenesis_CcsA/CcmC"/>
</dbReference>
<evidence type="ECO:0000259" key="7">
    <source>
        <dbReference type="Pfam" id="PF01578"/>
    </source>
</evidence>
<evidence type="ECO:0000256" key="4">
    <source>
        <dbReference type="ARBA" id="ARBA00022989"/>
    </source>
</evidence>
<dbReference type="AlphaFoldDB" id="A0A6V8MLJ4"/>
<feature type="transmembrane region" description="Helical" evidence="6">
    <location>
        <begin position="6"/>
        <end position="27"/>
    </location>
</feature>
<dbReference type="GO" id="GO:0020037">
    <property type="term" value="F:heme binding"/>
    <property type="evidence" value="ECO:0007669"/>
    <property type="project" value="InterPro"/>
</dbReference>
<feature type="transmembrane region" description="Helical" evidence="6">
    <location>
        <begin position="71"/>
        <end position="88"/>
    </location>
</feature>
<organism evidence="8 9">
    <name type="scientific">Geomonas silvestris</name>
    <dbReference type="NCBI Taxonomy" id="2740184"/>
    <lineage>
        <taxon>Bacteria</taxon>
        <taxon>Pseudomonadati</taxon>
        <taxon>Thermodesulfobacteriota</taxon>
        <taxon>Desulfuromonadia</taxon>
        <taxon>Geobacterales</taxon>
        <taxon>Geobacteraceae</taxon>
        <taxon>Geomonas</taxon>
    </lineage>
</organism>
<feature type="transmembrane region" description="Helical" evidence="6">
    <location>
        <begin position="95"/>
        <end position="113"/>
    </location>
</feature>
<protein>
    <submittedName>
        <fullName evidence="8">Cytochrome c biogenesis protein ResC</fullName>
    </submittedName>
</protein>
<accession>A0A6V8MLJ4</accession>
<feature type="transmembrane region" description="Helical" evidence="6">
    <location>
        <begin position="128"/>
        <end position="155"/>
    </location>
</feature>
<comment type="subcellular location">
    <subcellularLocation>
        <location evidence="1">Membrane</location>
        <topology evidence="1">Multi-pass membrane protein</topology>
    </subcellularLocation>
</comment>
<reference evidence="9" key="1">
    <citation type="submission" date="2020-06" db="EMBL/GenBank/DDBJ databases">
        <title>Draft genomic sequence of Geomonas sp. Red330.</title>
        <authorList>
            <person name="Itoh H."/>
            <person name="Zhenxing X."/>
            <person name="Ushijima N."/>
            <person name="Masuda Y."/>
            <person name="Shiratori Y."/>
            <person name="Senoo K."/>
        </authorList>
    </citation>
    <scope>NUCLEOTIDE SEQUENCE [LARGE SCALE GENOMIC DNA]</scope>
    <source>
        <strain evidence="9">Red330</strain>
    </source>
</reference>
<evidence type="ECO:0000256" key="1">
    <source>
        <dbReference type="ARBA" id="ARBA00004141"/>
    </source>
</evidence>
<keyword evidence="9" id="KW-1185">Reference proteome</keyword>
<proteinExistence type="predicted"/>
<name>A0A6V8MLJ4_9BACT</name>
<dbReference type="Proteomes" id="UP000556026">
    <property type="component" value="Unassembled WGS sequence"/>
</dbReference>